<evidence type="ECO:0008006" key="3">
    <source>
        <dbReference type="Google" id="ProtNLM"/>
    </source>
</evidence>
<dbReference type="AlphaFoldDB" id="A0A5B8K9W8"/>
<dbReference type="RefSeq" id="WP_146308735.1">
    <property type="nucleotide sequence ID" value="NZ_CP041663.1"/>
</dbReference>
<gene>
    <name evidence="1" type="ORF">FOY43_01110</name>
</gene>
<accession>A0A5B8K9W8</accession>
<dbReference type="Proteomes" id="UP000317512">
    <property type="component" value="Chromosome"/>
</dbReference>
<proteinExistence type="predicted"/>
<evidence type="ECO:0000313" key="2">
    <source>
        <dbReference type="Proteomes" id="UP000317512"/>
    </source>
</evidence>
<reference evidence="2" key="1">
    <citation type="submission" date="2019-07" db="EMBL/GenBank/DDBJ databases">
        <title>Complete genome sequences of three Mycoplasma sp. 1220 strains.</title>
        <authorList>
            <person name="Grozner D."/>
            <person name="Forro B."/>
            <person name="Kovacs A.B."/>
            <person name="Marton S."/>
            <person name="Banyai K."/>
            <person name="Kreizinger Z."/>
            <person name="Sulyok K.M."/>
            <person name="Gyuranecz M."/>
        </authorList>
    </citation>
    <scope>NUCLEOTIDE SEQUENCE [LARGE SCALE GENOMIC DNA]</scope>
    <source>
        <strain evidence="2">MYCAV93</strain>
    </source>
</reference>
<protein>
    <recommendedName>
        <fullName evidence="3">Lipoprotein</fullName>
    </recommendedName>
</protein>
<dbReference type="PROSITE" id="PS51257">
    <property type="entry name" value="PROKAR_LIPOPROTEIN"/>
    <property type="match status" value="1"/>
</dbReference>
<dbReference type="EMBL" id="CP041663">
    <property type="protein sequence ID" value="QDY88264.1"/>
    <property type="molecule type" value="Genomic_DNA"/>
</dbReference>
<evidence type="ECO:0000313" key="1">
    <source>
        <dbReference type="EMBL" id="QDY88264.1"/>
    </source>
</evidence>
<name>A0A5B8K9W8_9MOLU</name>
<sequence length="87" mass="10579">MKYFKMLLISVTTTTLSVSCINNKNTTKYNYDNKKYYVELDKTNLTKEDFLTNETLYIKDFDLTIFNFNIRKLFNFDDINFNLWEKN</sequence>
<organism evidence="1 2">
    <name type="scientific">Mycoplasma anserisalpingitidis</name>
    <dbReference type="NCBI Taxonomy" id="519450"/>
    <lineage>
        <taxon>Bacteria</taxon>
        <taxon>Bacillati</taxon>
        <taxon>Mycoplasmatota</taxon>
        <taxon>Mollicutes</taxon>
        <taxon>Mycoplasmataceae</taxon>
        <taxon>Mycoplasma</taxon>
    </lineage>
</organism>